<organism evidence="2 3">
    <name type="scientific">Cylindrobasidium torrendii FP15055 ss-10</name>
    <dbReference type="NCBI Taxonomy" id="1314674"/>
    <lineage>
        <taxon>Eukaryota</taxon>
        <taxon>Fungi</taxon>
        <taxon>Dikarya</taxon>
        <taxon>Basidiomycota</taxon>
        <taxon>Agaricomycotina</taxon>
        <taxon>Agaricomycetes</taxon>
        <taxon>Agaricomycetidae</taxon>
        <taxon>Agaricales</taxon>
        <taxon>Marasmiineae</taxon>
        <taxon>Physalacriaceae</taxon>
        <taxon>Cylindrobasidium</taxon>
    </lineage>
</organism>
<accession>A0A0D7B1R7</accession>
<reference evidence="2 3" key="1">
    <citation type="journal article" date="2015" name="Fungal Genet. Biol.">
        <title>Evolution of novel wood decay mechanisms in Agaricales revealed by the genome sequences of Fistulina hepatica and Cylindrobasidium torrendii.</title>
        <authorList>
            <person name="Floudas D."/>
            <person name="Held B.W."/>
            <person name="Riley R."/>
            <person name="Nagy L.G."/>
            <person name="Koehler G."/>
            <person name="Ransdell A.S."/>
            <person name="Younus H."/>
            <person name="Chow J."/>
            <person name="Chiniquy J."/>
            <person name="Lipzen A."/>
            <person name="Tritt A."/>
            <person name="Sun H."/>
            <person name="Haridas S."/>
            <person name="LaButti K."/>
            <person name="Ohm R.A."/>
            <person name="Kues U."/>
            <person name="Blanchette R.A."/>
            <person name="Grigoriev I.V."/>
            <person name="Minto R.E."/>
            <person name="Hibbett D.S."/>
        </authorList>
    </citation>
    <scope>NUCLEOTIDE SEQUENCE [LARGE SCALE GENOMIC DNA]</scope>
    <source>
        <strain evidence="2 3">FP15055 ss-10</strain>
    </source>
</reference>
<keyword evidence="1" id="KW-0732">Signal</keyword>
<sequence length="82" mass="8823">MQFTTLFAFASVVFGVANAWNPIGQPCDAQSSGVYDCAADEPSINNGNSFIYMCDGQKYQLSALCRGHDTCKTEPPKAAFCT</sequence>
<feature type="chain" id="PRO_5002316966" description="Carbohydrate-binding module family 19 domain-containing protein" evidence="1">
    <location>
        <begin position="20"/>
        <end position="82"/>
    </location>
</feature>
<gene>
    <name evidence="2" type="ORF">CYLTODRAFT_457500</name>
</gene>
<dbReference type="AlphaFoldDB" id="A0A0D7B1R7"/>
<evidence type="ECO:0008006" key="4">
    <source>
        <dbReference type="Google" id="ProtNLM"/>
    </source>
</evidence>
<dbReference type="EMBL" id="KN880653">
    <property type="protein sequence ID" value="KIY64109.1"/>
    <property type="molecule type" value="Genomic_DNA"/>
</dbReference>
<evidence type="ECO:0000313" key="2">
    <source>
        <dbReference type="EMBL" id="KIY64109.1"/>
    </source>
</evidence>
<name>A0A0D7B1R7_9AGAR</name>
<dbReference type="OrthoDB" id="2608547at2759"/>
<evidence type="ECO:0000313" key="3">
    <source>
        <dbReference type="Proteomes" id="UP000054007"/>
    </source>
</evidence>
<keyword evidence="3" id="KW-1185">Reference proteome</keyword>
<feature type="signal peptide" evidence="1">
    <location>
        <begin position="1"/>
        <end position="19"/>
    </location>
</feature>
<evidence type="ECO:0000256" key="1">
    <source>
        <dbReference type="SAM" id="SignalP"/>
    </source>
</evidence>
<protein>
    <recommendedName>
        <fullName evidence="4">Carbohydrate-binding module family 19 domain-containing protein</fullName>
    </recommendedName>
</protein>
<dbReference type="Proteomes" id="UP000054007">
    <property type="component" value="Unassembled WGS sequence"/>
</dbReference>
<proteinExistence type="predicted"/>